<feature type="domain" description="AFP-like" evidence="1">
    <location>
        <begin position="293"/>
        <end position="349"/>
    </location>
</feature>
<dbReference type="InterPro" id="IPR013974">
    <property type="entry name" value="SAF"/>
</dbReference>
<dbReference type="NCBIfam" id="TIGR03586">
    <property type="entry name" value="PseI"/>
    <property type="match status" value="1"/>
</dbReference>
<dbReference type="InterPro" id="IPR013132">
    <property type="entry name" value="PseI/NeuA/B-like_N"/>
</dbReference>
<reference evidence="2 3" key="1">
    <citation type="journal article" date="2016" name="Nat. Commun.">
        <title>Thousands of microbial genomes shed light on interconnected biogeochemical processes in an aquifer system.</title>
        <authorList>
            <person name="Anantharaman K."/>
            <person name="Brown C.T."/>
            <person name="Hug L.A."/>
            <person name="Sharon I."/>
            <person name="Castelle C.J."/>
            <person name="Probst A.J."/>
            <person name="Thomas B.C."/>
            <person name="Singh A."/>
            <person name="Wilkins M.J."/>
            <person name="Karaoz U."/>
            <person name="Brodie E.L."/>
            <person name="Williams K.H."/>
            <person name="Hubbard S.S."/>
            <person name="Banfield J.F."/>
        </authorList>
    </citation>
    <scope>NUCLEOTIDE SEQUENCE [LARGE SCALE GENOMIC DNA]</scope>
</reference>
<dbReference type="InterPro" id="IPR013785">
    <property type="entry name" value="Aldolase_TIM"/>
</dbReference>
<dbReference type="InterPro" id="IPR020030">
    <property type="entry name" value="Pseudaminic_synth_PseI"/>
</dbReference>
<dbReference type="Pfam" id="PF03102">
    <property type="entry name" value="NeuB"/>
    <property type="match status" value="1"/>
</dbReference>
<dbReference type="Proteomes" id="UP000178427">
    <property type="component" value="Unassembled WGS sequence"/>
</dbReference>
<dbReference type="InterPro" id="IPR006190">
    <property type="entry name" value="SAF_AFP_Neu5Ac"/>
</dbReference>
<dbReference type="AlphaFoldDB" id="A0A1F6EJS5"/>
<evidence type="ECO:0000313" key="2">
    <source>
        <dbReference type="EMBL" id="OGG73884.1"/>
    </source>
</evidence>
<dbReference type="Gene3D" id="3.20.20.70">
    <property type="entry name" value="Aldolase class I"/>
    <property type="match status" value="1"/>
</dbReference>
<evidence type="ECO:0000259" key="1">
    <source>
        <dbReference type="PROSITE" id="PS50844"/>
    </source>
</evidence>
<dbReference type="PROSITE" id="PS50844">
    <property type="entry name" value="AFP_LIKE"/>
    <property type="match status" value="1"/>
</dbReference>
<protein>
    <submittedName>
        <fullName evidence="2">Pseudaminic acid synthase</fullName>
    </submittedName>
</protein>
<name>A0A1F6EJS5_9BACT</name>
<dbReference type="SUPFAM" id="SSF51569">
    <property type="entry name" value="Aldolase"/>
    <property type="match status" value="1"/>
</dbReference>
<dbReference type="EMBL" id="MFMA01000027">
    <property type="protein sequence ID" value="OGG73884.1"/>
    <property type="molecule type" value="Genomic_DNA"/>
</dbReference>
<dbReference type="InterPro" id="IPR036732">
    <property type="entry name" value="AFP_Neu5c_C_sf"/>
</dbReference>
<dbReference type="Pfam" id="PF08666">
    <property type="entry name" value="SAF"/>
    <property type="match status" value="1"/>
</dbReference>
<evidence type="ECO:0000313" key="3">
    <source>
        <dbReference type="Proteomes" id="UP000178427"/>
    </source>
</evidence>
<organism evidence="2 3">
    <name type="scientific">Candidatus Kaiserbacteria bacterium RIFCSPLOWO2_01_FULL_54_20</name>
    <dbReference type="NCBI Taxonomy" id="1798513"/>
    <lineage>
        <taxon>Bacteria</taxon>
        <taxon>Candidatus Kaiseribacteriota</taxon>
    </lineage>
</organism>
<dbReference type="PANTHER" id="PTHR42966">
    <property type="entry name" value="N-ACETYLNEURAMINATE SYNTHASE"/>
    <property type="match status" value="1"/>
</dbReference>
<dbReference type="GO" id="GO:0016051">
    <property type="term" value="P:carbohydrate biosynthetic process"/>
    <property type="evidence" value="ECO:0007669"/>
    <property type="project" value="InterPro"/>
</dbReference>
<accession>A0A1F6EJS5</accession>
<comment type="caution">
    <text evidence="2">The sequence shown here is derived from an EMBL/GenBank/DDBJ whole genome shotgun (WGS) entry which is preliminary data.</text>
</comment>
<dbReference type="GO" id="GO:0047444">
    <property type="term" value="F:N-acylneuraminate-9-phosphate synthase activity"/>
    <property type="evidence" value="ECO:0007669"/>
    <property type="project" value="TreeGrafter"/>
</dbReference>
<dbReference type="PANTHER" id="PTHR42966:SF2">
    <property type="entry name" value="PSEUDAMINIC ACID SYNTHASE"/>
    <property type="match status" value="1"/>
</dbReference>
<dbReference type="InterPro" id="IPR051690">
    <property type="entry name" value="PseI-like"/>
</dbReference>
<dbReference type="Gene3D" id="3.90.1210.10">
    <property type="entry name" value="Antifreeze-like/N-acetylneuraminic acid synthase C-terminal domain"/>
    <property type="match status" value="1"/>
</dbReference>
<dbReference type="STRING" id="1798513.A3A40_02640"/>
<dbReference type="CDD" id="cd11615">
    <property type="entry name" value="SAF_NeuB_like"/>
    <property type="match status" value="1"/>
</dbReference>
<gene>
    <name evidence="2" type="ORF">A3A40_02640</name>
</gene>
<dbReference type="InterPro" id="IPR057736">
    <property type="entry name" value="SAF_PseI/NeuA/NeuB"/>
</dbReference>
<proteinExistence type="predicted"/>
<dbReference type="SUPFAM" id="SSF51269">
    <property type="entry name" value="AFP III-like domain"/>
    <property type="match status" value="1"/>
</dbReference>
<dbReference type="SMART" id="SM00858">
    <property type="entry name" value="SAF"/>
    <property type="match status" value="1"/>
</dbReference>
<sequence>MKNKSMKVSGRAVGAGHPALIVAELSGNHNHDIKRAIKIIDAAAEAGADAIKLQTYTPDTLTIKSATKPFRVTWKGKRRTLYDLYEEAYTPWEWHKELFAHAKKRGLICFSTPFDNSAVDFLEKLGQPIYKVASFEIIDIPLLERIGKTKKPVILSRGMASVEEIRLALKTLRKFGTKDIVLLHCISAYPARPKDMHLSTIPDMRTRFGVSVGLSDHTLGIDVAIAAVALGAVIIEKHLTLRRKDGGPDSSFSLEPNEFAEMVRGVRTVEDALGRPSYSESTYEKKNIVFRKSLFVVRDMKKGETFTPDNVRSIRPGNGLAPKFYRSVVGKRAARDISRATPLHNGLIA</sequence>